<accession>A0A8J3IMY4</accession>
<dbReference type="Pfam" id="PF00501">
    <property type="entry name" value="AMP-binding"/>
    <property type="match status" value="1"/>
</dbReference>
<evidence type="ECO:0000259" key="4">
    <source>
        <dbReference type="Pfam" id="PF13193"/>
    </source>
</evidence>
<dbReference type="CDD" id="cd05936">
    <property type="entry name" value="FC-FACS_FadD_like"/>
    <property type="match status" value="1"/>
</dbReference>
<keyword evidence="2 5" id="KW-0436">Ligase</keyword>
<dbReference type="PROSITE" id="PS00455">
    <property type="entry name" value="AMP_BINDING"/>
    <property type="match status" value="1"/>
</dbReference>
<dbReference type="InterPro" id="IPR025110">
    <property type="entry name" value="AMP-bd_C"/>
</dbReference>
<dbReference type="Proteomes" id="UP000597444">
    <property type="component" value="Unassembled WGS sequence"/>
</dbReference>
<reference evidence="5" key="1">
    <citation type="submission" date="2020-10" db="EMBL/GenBank/DDBJ databases">
        <title>Taxonomic study of unclassified bacteria belonging to the class Ktedonobacteria.</title>
        <authorList>
            <person name="Yabe S."/>
            <person name="Wang C.M."/>
            <person name="Zheng Y."/>
            <person name="Sakai Y."/>
            <person name="Cavaletti L."/>
            <person name="Monciardini P."/>
            <person name="Donadio S."/>
        </authorList>
    </citation>
    <scope>NUCLEOTIDE SEQUENCE</scope>
    <source>
        <strain evidence="5">ID150040</strain>
    </source>
</reference>
<feature type="domain" description="AMP-binding enzyme C-terminal" evidence="4">
    <location>
        <begin position="452"/>
        <end position="524"/>
    </location>
</feature>
<dbReference type="InterPro" id="IPR045851">
    <property type="entry name" value="AMP-bd_C_sf"/>
</dbReference>
<dbReference type="PANTHER" id="PTHR43767">
    <property type="entry name" value="LONG-CHAIN-FATTY-ACID--COA LIGASE"/>
    <property type="match status" value="1"/>
</dbReference>
<evidence type="ECO:0000256" key="2">
    <source>
        <dbReference type="ARBA" id="ARBA00022598"/>
    </source>
</evidence>
<proteinExistence type="inferred from homology"/>
<dbReference type="FunFam" id="3.30.300.30:FF:000008">
    <property type="entry name" value="2,3-dihydroxybenzoate-AMP ligase"/>
    <property type="match status" value="1"/>
</dbReference>
<dbReference type="InterPro" id="IPR050237">
    <property type="entry name" value="ATP-dep_AMP-bd_enzyme"/>
</dbReference>
<dbReference type="Gene3D" id="3.30.300.30">
    <property type="match status" value="1"/>
</dbReference>
<dbReference type="SUPFAM" id="SSF56801">
    <property type="entry name" value="Acetyl-CoA synthetase-like"/>
    <property type="match status" value="1"/>
</dbReference>
<evidence type="ECO:0000256" key="1">
    <source>
        <dbReference type="ARBA" id="ARBA00006432"/>
    </source>
</evidence>
<evidence type="ECO:0000259" key="3">
    <source>
        <dbReference type="Pfam" id="PF00501"/>
    </source>
</evidence>
<evidence type="ECO:0000313" key="5">
    <source>
        <dbReference type="EMBL" id="GHO93211.1"/>
    </source>
</evidence>
<protein>
    <submittedName>
        <fullName evidence="5">Long-chain-fatty-acid--CoA ligase</fullName>
    </submittedName>
</protein>
<comment type="similarity">
    <text evidence="1">Belongs to the ATP-dependent AMP-binding enzyme family.</text>
</comment>
<dbReference type="InterPro" id="IPR042099">
    <property type="entry name" value="ANL_N_sf"/>
</dbReference>
<dbReference type="InterPro" id="IPR020845">
    <property type="entry name" value="AMP-binding_CS"/>
</dbReference>
<organism evidence="5 6">
    <name type="scientific">Reticulibacter mediterranei</name>
    <dbReference type="NCBI Taxonomy" id="2778369"/>
    <lineage>
        <taxon>Bacteria</taxon>
        <taxon>Bacillati</taxon>
        <taxon>Chloroflexota</taxon>
        <taxon>Ktedonobacteria</taxon>
        <taxon>Ktedonobacterales</taxon>
        <taxon>Reticulibacteraceae</taxon>
        <taxon>Reticulibacter</taxon>
    </lineage>
</organism>
<sequence length="536" mass="58447">MSEPKPMTIKDVRVLYDLAIYNCVFFGPYTQVVYENVALGETRICTNIELAQEATQLAGGLRTLGIEKGDRVLVMLPNRPEVLIAYQAIARAGAVIIPVLPLLKPPEVYYIAANSGAKAIVTSTPFLPTLRNALADLSTMRHMIVTDTDEELAGSPHVIPYKTVVTQGEEYADHSLSDLDEHAPTADDMAAILYTSGTTGQAKGVVLTHSSLIANALNGWHGASPDGDPRENFGETHLAILPLAHAYGILMLDIAYLSGVKIVMHPRFDVHAVLSAIERHRITFFAGVPAMFVALLYTPDADSYDTSSLRNCGSGSAPLPMEVLKGFEQKFHCELGEGYGLSEASAMLTSHRTGMPRKPGSVGTSIPGVELRIVDENDHEVPTGEVGEIIARGPNVMQGYYNMAEATTETLRNGWLHTGDMGRLDEDGYLYIVERKKDLIIRGGFNIYPRDVEEVLASHPAVIEAAVVGVPSQRMGEEVKAFVVVSSPIDVEALITYCRERLANYKTPSQIEIVDALPRNTIGKIDKKELRKRHVS</sequence>
<feature type="domain" description="AMP-dependent synthetase/ligase" evidence="3">
    <location>
        <begin position="37"/>
        <end position="401"/>
    </location>
</feature>
<dbReference type="EMBL" id="BNJK01000001">
    <property type="protein sequence ID" value="GHO93211.1"/>
    <property type="molecule type" value="Genomic_DNA"/>
</dbReference>
<name>A0A8J3IMY4_9CHLR</name>
<dbReference type="InterPro" id="IPR000873">
    <property type="entry name" value="AMP-dep_synth/lig_dom"/>
</dbReference>
<gene>
    <name evidence="5" type="ORF">KSF_032590</name>
</gene>
<dbReference type="Pfam" id="PF13193">
    <property type="entry name" value="AMP-binding_C"/>
    <property type="match status" value="1"/>
</dbReference>
<dbReference type="GO" id="GO:0016878">
    <property type="term" value="F:acid-thiol ligase activity"/>
    <property type="evidence" value="ECO:0007669"/>
    <property type="project" value="UniProtKB-ARBA"/>
</dbReference>
<dbReference type="Gene3D" id="3.40.50.12780">
    <property type="entry name" value="N-terminal domain of ligase-like"/>
    <property type="match status" value="1"/>
</dbReference>
<dbReference type="PANTHER" id="PTHR43767:SF1">
    <property type="entry name" value="NONRIBOSOMAL PEPTIDE SYNTHASE PES1 (EUROFUNG)-RELATED"/>
    <property type="match status" value="1"/>
</dbReference>
<keyword evidence="6" id="KW-1185">Reference proteome</keyword>
<dbReference type="NCBIfam" id="NF004837">
    <property type="entry name" value="PRK06187.1"/>
    <property type="match status" value="1"/>
</dbReference>
<comment type="caution">
    <text evidence="5">The sequence shown here is derived from an EMBL/GenBank/DDBJ whole genome shotgun (WGS) entry which is preliminary data.</text>
</comment>
<evidence type="ECO:0000313" key="6">
    <source>
        <dbReference type="Proteomes" id="UP000597444"/>
    </source>
</evidence>
<dbReference type="AlphaFoldDB" id="A0A8J3IMY4"/>